<dbReference type="CDD" id="cd07011">
    <property type="entry name" value="cupin_PMI_type_I_N"/>
    <property type="match status" value="1"/>
</dbReference>
<gene>
    <name evidence="10" type="primary">manA</name>
    <name evidence="10" type="ORF">DCC81_22825</name>
</gene>
<comment type="caution">
    <text evidence="10">The sequence shown here is derived from an EMBL/GenBank/DDBJ whole genome shotgun (WGS) entry which is preliminary data.</text>
</comment>
<dbReference type="GO" id="GO:0009298">
    <property type="term" value="P:GDP-mannose biosynthetic process"/>
    <property type="evidence" value="ECO:0007669"/>
    <property type="project" value="InterPro"/>
</dbReference>
<organism evidence="10 11">
    <name type="scientific">Chitinophaga parva</name>
    <dbReference type="NCBI Taxonomy" id="2169414"/>
    <lineage>
        <taxon>Bacteria</taxon>
        <taxon>Pseudomonadati</taxon>
        <taxon>Bacteroidota</taxon>
        <taxon>Chitinophagia</taxon>
        <taxon>Chitinophagales</taxon>
        <taxon>Chitinophagaceae</taxon>
        <taxon>Chitinophaga</taxon>
    </lineage>
</organism>
<dbReference type="GO" id="GO:0005829">
    <property type="term" value="C:cytosol"/>
    <property type="evidence" value="ECO:0007669"/>
    <property type="project" value="TreeGrafter"/>
</dbReference>
<evidence type="ECO:0000256" key="6">
    <source>
        <dbReference type="ARBA" id="ARBA00023235"/>
    </source>
</evidence>
<dbReference type="InterPro" id="IPR046457">
    <property type="entry name" value="PMI_typeI_cat"/>
</dbReference>
<keyword evidence="5 8" id="KW-0862">Zinc</keyword>
<dbReference type="SUPFAM" id="SSF51182">
    <property type="entry name" value="RmlC-like cupins"/>
    <property type="match status" value="1"/>
</dbReference>
<evidence type="ECO:0000256" key="1">
    <source>
        <dbReference type="ARBA" id="ARBA00000757"/>
    </source>
</evidence>
<evidence type="ECO:0000256" key="7">
    <source>
        <dbReference type="PIRSR" id="PIRSR001480-1"/>
    </source>
</evidence>
<evidence type="ECO:0000256" key="3">
    <source>
        <dbReference type="ARBA" id="ARBA00011956"/>
    </source>
</evidence>
<dbReference type="InterPro" id="IPR011051">
    <property type="entry name" value="RmlC_Cupin_sf"/>
</dbReference>
<dbReference type="GO" id="GO:0004476">
    <property type="term" value="F:mannose-6-phosphate isomerase activity"/>
    <property type="evidence" value="ECO:0007669"/>
    <property type="project" value="UniProtKB-EC"/>
</dbReference>
<dbReference type="EC" id="5.3.1.8" evidence="3"/>
<feature type="binding site" evidence="8">
    <location>
        <position position="102"/>
    </location>
    <ligand>
        <name>Zn(2+)</name>
        <dbReference type="ChEBI" id="CHEBI:29105"/>
    </ligand>
</feature>
<dbReference type="GO" id="GO:0008270">
    <property type="term" value="F:zinc ion binding"/>
    <property type="evidence" value="ECO:0007669"/>
    <property type="project" value="InterPro"/>
</dbReference>
<keyword evidence="4 8" id="KW-0479">Metal-binding</keyword>
<dbReference type="Pfam" id="PF20511">
    <property type="entry name" value="PMI_typeI_cat"/>
    <property type="match status" value="1"/>
</dbReference>
<name>A0A2T7BDS6_9BACT</name>
<dbReference type="Gene3D" id="1.10.441.10">
    <property type="entry name" value="Phosphomannose Isomerase, domain 2"/>
    <property type="match status" value="1"/>
</dbReference>
<evidence type="ECO:0000256" key="4">
    <source>
        <dbReference type="ARBA" id="ARBA00022723"/>
    </source>
</evidence>
<dbReference type="Proteomes" id="UP000244450">
    <property type="component" value="Unassembled WGS sequence"/>
</dbReference>
<evidence type="ECO:0000256" key="2">
    <source>
        <dbReference type="ARBA" id="ARBA00010772"/>
    </source>
</evidence>
<dbReference type="PROSITE" id="PS00965">
    <property type="entry name" value="PMI_I_1"/>
    <property type="match status" value="1"/>
</dbReference>
<reference evidence="10 11" key="1">
    <citation type="submission" date="2018-04" db="EMBL/GenBank/DDBJ databases">
        <title>Chitinophaga fuyangensis sp. nov., isolated from soil in a chemical factory.</title>
        <authorList>
            <person name="Chen K."/>
        </authorList>
    </citation>
    <scope>NUCLEOTIDE SEQUENCE [LARGE SCALE GENOMIC DNA]</scope>
    <source>
        <strain evidence="10 11">LY-1</strain>
    </source>
</reference>
<dbReference type="NCBIfam" id="TIGR00218">
    <property type="entry name" value="manA"/>
    <property type="match status" value="1"/>
</dbReference>
<evidence type="ECO:0000313" key="10">
    <source>
        <dbReference type="EMBL" id="PUZ23232.1"/>
    </source>
</evidence>
<dbReference type="InterPro" id="IPR014710">
    <property type="entry name" value="RmlC-like_jellyroll"/>
</dbReference>
<dbReference type="PANTHER" id="PTHR10309">
    <property type="entry name" value="MANNOSE-6-PHOSPHATE ISOMERASE"/>
    <property type="match status" value="1"/>
</dbReference>
<comment type="similarity">
    <text evidence="2">Belongs to the mannose-6-phosphate isomerase type 1 family.</text>
</comment>
<feature type="binding site" evidence="8">
    <location>
        <position position="266"/>
    </location>
    <ligand>
        <name>Zn(2+)</name>
        <dbReference type="ChEBI" id="CHEBI:29105"/>
    </ligand>
</feature>
<dbReference type="RefSeq" id="WP_108688976.1">
    <property type="nucleotide sequence ID" value="NZ_QCYK01000003.1"/>
</dbReference>
<dbReference type="InterPro" id="IPR016305">
    <property type="entry name" value="Mannose-6-P_Isomerase"/>
</dbReference>
<evidence type="ECO:0000256" key="5">
    <source>
        <dbReference type="ARBA" id="ARBA00022833"/>
    </source>
</evidence>
<dbReference type="AlphaFoldDB" id="A0A2T7BDS6"/>
<feature type="active site" evidence="7">
    <location>
        <position position="285"/>
    </location>
</feature>
<dbReference type="EMBL" id="QCYK01000003">
    <property type="protein sequence ID" value="PUZ23232.1"/>
    <property type="molecule type" value="Genomic_DNA"/>
</dbReference>
<dbReference type="InterPro" id="IPR018050">
    <property type="entry name" value="Pmannose_isomerase-type1_CS"/>
</dbReference>
<proteinExistence type="inferred from homology"/>
<evidence type="ECO:0000256" key="8">
    <source>
        <dbReference type="PIRSR" id="PIRSR001480-2"/>
    </source>
</evidence>
<dbReference type="Gene3D" id="2.60.120.10">
    <property type="entry name" value="Jelly Rolls"/>
    <property type="match status" value="2"/>
</dbReference>
<feature type="binding site" evidence="8">
    <location>
        <position position="100"/>
    </location>
    <ligand>
        <name>Zn(2+)</name>
        <dbReference type="ChEBI" id="CHEBI:29105"/>
    </ligand>
</feature>
<dbReference type="OrthoDB" id="9808275at2"/>
<evidence type="ECO:0000313" key="11">
    <source>
        <dbReference type="Proteomes" id="UP000244450"/>
    </source>
</evidence>
<comment type="cofactor">
    <cofactor evidence="8">
        <name>Zn(2+)</name>
        <dbReference type="ChEBI" id="CHEBI:29105"/>
    </cofactor>
    <text evidence="8">Binds 1 zinc ion per subunit.</text>
</comment>
<keyword evidence="6 10" id="KW-0413">Isomerase</keyword>
<dbReference type="PRINTS" id="PR00714">
    <property type="entry name" value="MAN6PISMRASE"/>
</dbReference>
<keyword evidence="11" id="KW-1185">Reference proteome</keyword>
<dbReference type="GO" id="GO:0005975">
    <property type="term" value="P:carbohydrate metabolic process"/>
    <property type="evidence" value="ECO:0007669"/>
    <property type="project" value="InterPro"/>
</dbReference>
<dbReference type="InterPro" id="IPR001250">
    <property type="entry name" value="Man6P_Isoase-1"/>
</dbReference>
<protein>
    <recommendedName>
        <fullName evidence="3">mannose-6-phosphate isomerase</fullName>
        <ecNumber evidence="3">5.3.1.8</ecNumber>
    </recommendedName>
</protein>
<feature type="binding site" evidence="8">
    <location>
        <position position="137"/>
    </location>
    <ligand>
        <name>Zn(2+)</name>
        <dbReference type="ChEBI" id="CHEBI:29105"/>
    </ligand>
</feature>
<dbReference type="PANTHER" id="PTHR10309:SF0">
    <property type="entry name" value="MANNOSE-6-PHOSPHATE ISOMERASE"/>
    <property type="match status" value="1"/>
</dbReference>
<accession>A0A2T7BDS6</accession>
<sequence length="406" mass="45143">MTARKLFKLEGKVQHYAWGGFQYLRDLLGLPDDRQPDAEYWMGAHPSAPSIIDSKDGGQALNEYVATNPAQILGQATVDRFGELPYLFKILEVKDMLSIQVHPTKAEAEKGFARENAAGIPLNAPHRNYKDNNHKPEIMVALTEFWLLHGFLPEDKLQAVLREVPEFNVFISVFQTGGYKALYQQVMEMPQDEVNRFLRPLGERILPAYKAGQLDKDTPAFWAARAIDNDPKGLDHLDRGIFSIYFFNVVHVHPGDGVFQDAGIPHAYLEGVNVELMANSDNVLRGGLTPKHVDVPELLKHTRFEAVHPNVLKGTPGKDNAELIYPTPAPDFEVSRIVLDDVHVYYEHQSQSAEILICLEGDANISGADNTVGLLKGQCAFIACGESYRIGSSNTALLYKAAVPVK</sequence>
<evidence type="ECO:0000259" key="9">
    <source>
        <dbReference type="Pfam" id="PF20511"/>
    </source>
</evidence>
<comment type="catalytic activity">
    <reaction evidence="1">
        <text>D-mannose 6-phosphate = D-fructose 6-phosphate</text>
        <dbReference type="Rhea" id="RHEA:12356"/>
        <dbReference type="ChEBI" id="CHEBI:58735"/>
        <dbReference type="ChEBI" id="CHEBI:61527"/>
        <dbReference type="EC" id="5.3.1.8"/>
    </reaction>
</comment>
<feature type="domain" description="Phosphomannose isomerase type I catalytic" evidence="9">
    <location>
        <begin position="6"/>
        <end position="152"/>
    </location>
</feature>
<dbReference type="PIRSF" id="PIRSF001480">
    <property type="entry name" value="Mannose-6-phosphate_isomerase"/>
    <property type="match status" value="1"/>
</dbReference>